<comment type="similarity">
    <text evidence="1">Belongs to the Gfo/Idh/MocA family.</text>
</comment>
<dbReference type="SUPFAM" id="SSF51735">
    <property type="entry name" value="NAD(P)-binding Rossmann-fold domains"/>
    <property type="match status" value="1"/>
</dbReference>
<dbReference type="InterPro" id="IPR036291">
    <property type="entry name" value="NAD(P)-bd_dom_sf"/>
</dbReference>
<dbReference type="GO" id="GO:0000166">
    <property type="term" value="F:nucleotide binding"/>
    <property type="evidence" value="ECO:0007669"/>
    <property type="project" value="InterPro"/>
</dbReference>
<dbReference type="PANTHER" id="PTHR22604">
    <property type="entry name" value="OXIDOREDUCTASES"/>
    <property type="match status" value="1"/>
</dbReference>
<protein>
    <submittedName>
        <fullName evidence="6">Gfo/Idh/MocA family oxidoreductase</fullName>
    </submittedName>
</protein>
<evidence type="ECO:0000313" key="7">
    <source>
        <dbReference type="Proteomes" id="UP000500767"/>
    </source>
</evidence>
<sequence>MTDLTRRTLFGSAAGIAAGIGLVGPALGASLPAAGAPEQEPQSLRGTVTDGKVSLPPLHQSSEQNADAPNPMPPGKRLGIAVVGLGALALENIIPGFGETKHVRLTGLVSGDPAKARAIAAQYGVPEKNLYSYDTFDQISNNPDIDIVYIVLPNALHAEFTIRAAKAGKHVLCEKPMAATVAEAQSMVDACAQANRKLMIAYRLQYTPEHRTVIDLARSKTFGAIRMIEAVNGQNDAPNGQWRQIKALAGGGSLPDVGLYCLNAFRYITGEEPIEVTGQLTRPANDPRFREIEDISMFTLRFPSGVVANGTAGYSFHESRFLRVHAETGWFGLDPAFGYDNLTLGINRKAGMASSTDSRRFSPKSQFAHEMDAFAASLHANQEPRTPGAEGLQDMKIMAAIYQAAAGGGVVKLPPVDGLDTTRGPWPKELGAFVPTVG</sequence>
<dbReference type="InterPro" id="IPR055170">
    <property type="entry name" value="GFO_IDH_MocA-like_dom"/>
</dbReference>
<evidence type="ECO:0000259" key="4">
    <source>
        <dbReference type="Pfam" id="PF01408"/>
    </source>
</evidence>
<dbReference type="Gene3D" id="3.40.50.720">
    <property type="entry name" value="NAD(P)-binding Rossmann-like Domain"/>
    <property type="match status" value="1"/>
</dbReference>
<dbReference type="Pfam" id="PF22725">
    <property type="entry name" value="GFO_IDH_MocA_C3"/>
    <property type="match status" value="1"/>
</dbReference>
<dbReference type="SUPFAM" id="SSF55347">
    <property type="entry name" value="Glyceraldehyde-3-phosphate dehydrogenase-like, C-terminal domain"/>
    <property type="match status" value="1"/>
</dbReference>
<dbReference type="InterPro" id="IPR008354">
    <property type="entry name" value="Glc-Fru_OxRdtase_bac"/>
</dbReference>
<dbReference type="PRINTS" id="PR01775">
    <property type="entry name" value="GLFROXRDTASE"/>
</dbReference>
<dbReference type="GO" id="GO:0016491">
    <property type="term" value="F:oxidoreductase activity"/>
    <property type="evidence" value="ECO:0007669"/>
    <property type="project" value="UniProtKB-KW"/>
</dbReference>
<evidence type="ECO:0000313" key="6">
    <source>
        <dbReference type="EMBL" id="QKE91401.1"/>
    </source>
</evidence>
<evidence type="ECO:0000256" key="1">
    <source>
        <dbReference type="ARBA" id="ARBA00010928"/>
    </source>
</evidence>
<organism evidence="6 7">
    <name type="scientific">Lichenicola cladoniae</name>
    <dbReference type="NCBI Taxonomy" id="1484109"/>
    <lineage>
        <taxon>Bacteria</taxon>
        <taxon>Pseudomonadati</taxon>
        <taxon>Pseudomonadota</taxon>
        <taxon>Alphaproteobacteria</taxon>
        <taxon>Acetobacterales</taxon>
        <taxon>Acetobacteraceae</taxon>
        <taxon>Lichenicola</taxon>
    </lineage>
</organism>
<keyword evidence="2" id="KW-0560">Oxidoreductase</keyword>
<feature type="domain" description="Gfo/Idh/MocA-like oxidoreductase N-terminal" evidence="4">
    <location>
        <begin position="79"/>
        <end position="202"/>
    </location>
</feature>
<dbReference type="AlphaFoldDB" id="A0A6M8HT79"/>
<dbReference type="InterPro" id="IPR050984">
    <property type="entry name" value="Gfo/Idh/MocA_domain"/>
</dbReference>
<dbReference type="PROSITE" id="PS51318">
    <property type="entry name" value="TAT"/>
    <property type="match status" value="1"/>
</dbReference>
<feature type="region of interest" description="Disordered" evidence="3">
    <location>
        <begin position="33"/>
        <end position="73"/>
    </location>
</feature>
<name>A0A6M8HT79_9PROT</name>
<feature type="domain" description="GFO/IDH/MocA-like oxidoreductase" evidence="5">
    <location>
        <begin position="210"/>
        <end position="331"/>
    </location>
</feature>
<evidence type="ECO:0000256" key="2">
    <source>
        <dbReference type="ARBA" id="ARBA00023002"/>
    </source>
</evidence>
<keyword evidence="7" id="KW-1185">Reference proteome</keyword>
<dbReference type="Pfam" id="PF01408">
    <property type="entry name" value="GFO_IDH_MocA"/>
    <property type="match status" value="1"/>
</dbReference>
<accession>A0A6M8HT79</accession>
<dbReference type="EMBL" id="CP053708">
    <property type="protein sequence ID" value="QKE91401.1"/>
    <property type="molecule type" value="Genomic_DNA"/>
</dbReference>
<evidence type="ECO:0000259" key="5">
    <source>
        <dbReference type="Pfam" id="PF22725"/>
    </source>
</evidence>
<proteinExistence type="inferred from homology"/>
<dbReference type="InterPro" id="IPR000683">
    <property type="entry name" value="Gfo/Idh/MocA-like_OxRdtase_N"/>
</dbReference>
<dbReference type="RefSeq" id="WP_171833076.1">
    <property type="nucleotide sequence ID" value="NZ_CP053708.1"/>
</dbReference>
<dbReference type="Gene3D" id="3.30.360.10">
    <property type="entry name" value="Dihydrodipicolinate Reductase, domain 2"/>
    <property type="match status" value="1"/>
</dbReference>
<evidence type="ECO:0000256" key="3">
    <source>
        <dbReference type="SAM" id="MobiDB-lite"/>
    </source>
</evidence>
<dbReference type="PANTHER" id="PTHR22604:SF105">
    <property type="entry name" value="TRANS-1,2-DIHYDROBENZENE-1,2-DIOL DEHYDROGENASE"/>
    <property type="match status" value="1"/>
</dbReference>
<dbReference type="Proteomes" id="UP000500767">
    <property type="component" value="Chromosome"/>
</dbReference>
<reference evidence="6 7" key="1">
    <citation type="journal article" date="2014" name="World J. Microbiol. Biotechnol.">
        <title>Biodiversity and physiological characteristics of Antarctic and Arctic lichens-associated bacteria.</title>
        <authorList>
            <person name="Lee Y.M."/>
            <person name="Kim E.H."/>
            <person name="Lee H.K."/>
            <person name="Hong S.G."/>
        </authorList>
    </citation>
    <scope>NUCLEOTIDE SEQUENCE [LARGE SCALE GENOMIC DNA]</scope>
    <source>
        <strain evidence="6 7">PAMC 26569</strain>
    </source>
</reference>
<gene>
    <name evidence="6" type="ORF">HN018_16315</name>
</gene>
<dbReference type="InterPro" id="IPR006311">
    <property type="entry name" value="TAT_signal"/>
</dbReference>
<dbReference type="KEGG" id="lck:HN018_16315"/>